<evidence type="ECO:0000313" key="6">
    <source>
        <dbReference type="Proteomes" id="UP001233999"/>
    </source>
</evidence>
<keyword evidence="6" id="KW-1185">Reference proteome</keyword>
<dbReference type="EMBL" id="JASPKZ010002339">
    <property type="protein sequence ID" value="KAJ9595408.1"/>
    <property type="molecule type" value="Genomic_DNA"/>
</dbReference>
<dbReference type="PROSITE" id="PS50102">
    <property type="entry name" value="RRM"/>
    <property type="match status" value="1"/>
</dbReference>
<dbReference type="AlphaFoldDB" id="A0AAD8EM79"/>
<dbReference type="InterPro" id="IPR012677">
    <property type="entry name" value="Nucleotide-bd_a/b_plait_sf"/>
</dbReference>
<dbReference type="InterPro" id="IPR035979">
    <property type="entry name" value="RBD_domain_sf"/>
</dbReference>
<dbReference type="Proteomes" id="UP001233999">
    <property type="component" value="Unassembled WGS sequence"/>
</dbReference>
<accession>A0AAD8EM79</accession>
<dbReference type="PANTHER" id="PTHR32343:SF22">
    <property type="entry name" value="LD29830P"/>
    <property type="match status" value="1"/>
</dbReference>
<proteinExistence type="predicted"/>
<sequence>MTGSNKVVQITNIAPQATRDQMQTLFGYLGKIEDIRLYPTIRDVAVPVQSRICYVKFHDPVCVGVAQHMTNTVFIDRALIVVPYQSGEIPDEQRALELTNQGTMVPGLFPVEPKLPPHVTNQLEGLPPNQVVTTHDPRLVANGLPMYPPLPATLDGRRIEEIRRTLLVAGIEASVSTQQLIDFFTNAGEIKYVRFCNREGETDQYALVEFSDQNSIIAALQMNGKDLNGKNIKVYHSTQAIVKPQAKSNEAAQREIEEAMSRVKEAQNLISAAIDPVIGLLAKEKKRSRSGSRSRRSRSPSRGRRRSRSGGRRSRSRSRRRSRNRGRSRSRSRRSRSRSKRSRTRSRDRKRRSRSSGRRRRTHSRSRSHSRRRSRSRSRRSHSKSKSKSSSKAHDKSRDKKDRKDDKKDRKDDKKDEKDKREDEPKQDEGNKGDMEGKLGEVTGENEALGGNMPQTIEVRRDVEPDKDAEKSKDKIKDKSRDKISREKSKSSRGSSRSPSKSRHRSPSRRKSRSPGRKKSRSPSRRKSPHSRRKSHSPSRRRSGSRSRRRSKSPSRGSHNKHSPSRRRSRSRSRSRREGDRKREKDKIHDSERKERDSDRRKRDKKESIDRDSEKNSTTKVPRNYDEEEEGFDAGEKDRSDQSDGEGSNMEEDRMASDDHGNTEDMDISTSP</sequence>
<feature type="compositionally biased region" description="Basic residues" evidence="3">
    <location>
        <begin position="500"/>
        <end position="575"/>
    </location>
</feature>
<dbReference type="PANTHER" id="PTHR32343">
    <property type="entry name" value="SERINE/ARGININE-RICH SPLICING FACTOR"/>
    <property type="match status" value="1"/>
</dbReference>
<evidence type="ECO:0000256" key="1">
    <source>
        <dbReference type="ARBA" id="ARBA00022884"/>
    </source>
</evidence>
<protein>
    <recommendedName>
        <fullName evidence="4">RRM domain-containing protein</fullName>
    </recommendedName>
</protein>
<dbReference type="SUPFAM" id="SSF54928">
    <property type="entry name" value="RNA-binding domain, RBD"/>
    <property type="match status" value="2"/>
</dbReference>
<keyword evidence="1 2" id="KW-0694">RNA-binding</keyword>
<dbReference type="FunFam" id="3.30.70.330:FF:000084">
    <property type="entry name" value="Serine/arginine-rich splicing factor 11 isoform 1"/>
    <property type="match status" value="1"/>
</dbReference>
<feature type="compositionally biased region" description="Basic and acidic residues" evidence="3">
    <location>
        <begin position="392"/>
        <end position="439"/>
    </location>
</feature>
<feature type="compositionally biased region" description="Basic and acidic residues" evidence="3">
    <location>
        <begin position="651"/>
        <end position="663"/>
    </location>
</feature>
<feature type="compositionally biased region" description="Basic residues" evidence="3">
    <location>
        <begin position="284"/>
        <end position="391"/>
    </location>
</feature>
<gene>
    <name evidence="5" type="ORF">L9F63_013392</name>
</gene>
<dbReference type="InterPro" id="IPR000504">
    <property type="entry name" value="RRM_dom"/>
</dbReference>
<dbReference type="GO" id="GO:0005654">
    <property type="term" value="C:nucleoplasm"/>
    <property type="evidence" value="ECO:0007669"/>
    <property type="project" value="TreeGrafter"/>
</dbReference>
<comment type="caution">
    <text evidence="5">The sequence shown here is derived from an EMBL/GenBank/DDBJ whole genome shotgun (WGS) entry which is preliminary data.</text>
</comment>
<evidence type="ECO:0000256" key="2">
    <source>
        <dbReference type="PROSITE-ProRule" id="PRU00176"/>
    </source>
</evidence>
<dbReference type="CDD" id="cd12259">
    <property type="entry name" value="RRM_SRSF11_SREK1"/>
    <property type="match status" value="1"/>
</dbReference>
<feature type="compositionally biased region" description="Basic and acidic residues" evidence="3">
    <location>
        <begin position="458"/>
        <end position="490"/>
    </location>
</feature>
<feature type="domain" description="RRM" evidence="4">
    <location>
        <begin position="164"/>
        <end position="239"/>
    </location>
</feature>
<evidence type="ECO:0000259" key="4">
    <source>
        <dbReference type="PROSITE" id="PS50102"/>
    </source>
</evidence>
<reference evidence="5" key="1">
    <citation type="journal article" date="2023" name="IScience">
        <title>Live-bearing cockroach genome reveals convergent evolutionary mechanisms linked to viviparity in insects and beyond.</title>
        <authorList>
            <person name="Fouks B."/>
            <person name="Harrison M.C."/>
            <person name="Mikhailova A.A."/>
            <person name="Marchal E."/>
            <person name="English S."/>
            <person name="Carruthers M."/>
            <person name="Jennings E.C."/>
            <person name="Chiamaka E.L."/>
            <person name="Frigard R.A."/>
            <person name="Pippel M."/>
            <person name="Attardo G.M."/>
            <person name="Benoit J.B."/>
            <person name="Bornberg-Bauer E."/>
            <person name="Tobe S.S."/>
        </authorList>
    </citation>
    <scope>NUCLEOTIDE SEQUENCE</scope>
    <source>
        <strain evidence="5">Stay&amp;Tobe</strain>
    </source>
</reference>
<feature type="compositionally biased region" description="Basic and acidic residues" evidence="3">
    <location>
        <begin position="576"/>
        <end position="617"/>
    </location>
</feature>
<dbReference type="Pfam" id="PF00076">
    <property type="entry name" value="RRM_1"/>
    <property type="match status" value="1"/>
</dbReference>
<feature type="region of interest" description="Disordered" evidence="3">
    <location>
        <begin position="283"/>
        <end position="672"/>
    </location>
</feature>
<dbReference type="SMART" id="SM00360">
    <property type="entry name" value="RRM"/>
    <property type="match status" value="2"/>
</dbReference>
<dbReference type="GO" id="GO:0003723">
    <property type="term" value="F:RNA binding"/>
    <property type="evidence" value="ECO:0007669"/>
    <property type="project" value="UniProtKB-UniRule"/>
</dbReference>
<reference evidence="5" key="2">
    <citation type="submission" date="2023-05" db="EMBL/GenBank/DDBJ databases">
        <authorList>
            <person name="Fouks B."/>
        </authorList>
    </citation>
    <scope>NUCLEOTIDE SEQUENCE</scope>
    <source>
        <strain evidence="5">Stay&amp;Tobe</strain>
        <tissue evidence="5">Testes</tissue>
    </source>
</reference>
<evidence type="ECO:0000256" key="3">
    <source>
        <dbReference type="SAM" id="MobiDB-lite"/>
    </source>
</evidence>
<name>A0AAD8EM79_DIPPU</name>
<evidence type="ECO:0000313" key="5">
    <source>
        <dbReference type="EMBL" id="KAJ9595408.1"/>
    </source>
</evidence>
<organism evidence="5 6">
    <name type="scientific">Diploptera punctata</name>
    <name type="common">Pacific beetle cockroach</name>
    <dbReference type="NCBI Taxonomy" id="6984"/>
    <lineage>
        <taxon>Eukaryota</taxon>
        <taxon>Metazoa</taxon>
        <taxon>Ecdysozoa</taxon>
        <taxon>Arthropoda</taxon>
        <taxon>Hexapoda</taxon>
        <taxon>Insecta</taxon>
        <taxon>Pterygota</taxon>
        <taxon>Neoptera</taxon>
        <taxon>Polyneoptera</taxon>
        <taxon>Dictyoptera</taxon>
        <taxon>Blattodea</taxon>
        <taxon>Blaberoidea</taxon>
        <taxon>Blaberidae</taxon>
        <taxon>Diplopterinae</taxon>
        <taxon>Diploptera</taxon>
    </lineage>
</organism>
<dbReference type="Gene3D" id="3.30.70.330">
    <property type="match status" value="2"/>
</dbReference>